<protein>
    <submittedName>
        <fullName evidence="1">Uncharacterized protein</fullName>
    </submittedName>
</protein>
<dbReference type="RefSeq" id="WP_109724014.1">
    <property type="nucleotide sequence ID" value="NZ_MSZV01000070.1"/>
</dbReference>
<reference evidence="1 2" key="1">
    <citation type="submission" date="2018-05" db="EMBL/GenBank/DDBJ databases">
        <title>Genomic Encyclopedia of Type Strains, Phase IV (KMG-IV): sequencing the most valuable type-strain genomes for metagenomic binning, comparative biology and taxonomic classification.</title>
        <authorList>
            <person name="Goeker M."/>
        </authorList>
    </citation>
    <scope>NUCLEOTIDE SEQUENCE [LARGE SCALE GENOMIC DNA]</scope>
    <source>
        <strain evidence="1 2">DSM 14263</strain>
    </source>
</reference>
<proteinExistence type="predicted"/>
<sequence>MHLELPKLPLHSLKDFAKHYLMIVLSILTALGLEAWIEHVHHARAAATASRRMDEELRAALDNIRDAEANDRRTLARLQALDATVVADLAADLDAAAVNRHIEARKDDYQLDVNWPVLPTDAWDVAVADQSLGWIDADALQRYSSAYTAERVLDGWLQHDATLVLDAPHLVDTYTDLQLDRPVDPRAFLHTLRQMEMALNSVLSHLQGTARRIAPALPGAAGGHPPAAA</sequence>
<accession>A0A316I0N3</accession>
<dbReference type="AlphaFoldDB" id="A0A316I0N3"/>
<comment type="caution">
    <text evidence="1">The sequence shown here is derived from an EMBL/GenBank/DDBJ whole genome shotgun (WGS) entry which is preliminary data.</text>
</comment>
<name>A0A316I0N3_9GAMM</name>
<dbReference type="EMBL" id="QGHC01000008">
    <property type="protein sequence ID" value="PWK85895.1"/>
    <property type="molecule type" value="Genomic_DNA"/>
</dbReference>
<keyword evidence="2" id="KW-1185">Reference proteome</keyword>
<gene>
    <name evidence="1" type="ORF">C7456_108191</name>
</gene>
<evidence type="ECO:0000313" key="1">
    <source>
        <dbReference type="EMBL" id="PWK85895.1"/>
    </source>
</evidence>
<organism evidence="1 2">
    <name type="scientific">Fulvimonas soli</name>
    <dbReference type="NCBI Taxonomy" id="155197"/>
    <lineage>
        <taxon>Bacteria</taxon>
        <taxon>Pseudomonadati</taxon>
        <taxon>Pseudomonadota</taxon>
        <taxon>Gammaproteobacteria</taxon>
        <taxon>Lysobacterales</taxon>
        <taxon>Rhodanobacteraceae</taxon>
        <taxon>Fulvimonas</taxon>
    </lineage>
</organism>
<evidence type="ECO:0000313" key="2">
    <source>
        <dbReference type="Proteomes" id="UP000245812"/>
    </source>
</evidence>
<dbReference type="OrthoDB" id="8750771at2"/>
<dbReference type="Proteomes" id="UP000245812">
    <property type="component" value="Unassembled WGS sequence"/>
</dbReference>